<keyword evidence="2" id="KW-1185">Reference proteome</keyword>
<reference evidence="1" key="1">
    <citation type="submission" date="2023-05" db="EMBL/GenBank/DDBJ databases">
        <title>Nepenthes gracilis genome sequencing.</title>
        <authorList>
            <person name="Fukushima K."/>
        </authorList>
    </citation>
    <scope>NUCLEOTIDE SEQUENCE</scope>
    <source>
        <strain evidence="1">SING2019-196</strain>
    </source>
</reference>
<protein>
    <submittedName>
        <fullName evidence="1">Uncharacterized protein</fullName>
    </submittedName>
</protein>
<gene>
    <name evidence="1" type="ORF">Nepgr_008347</name>
</gene>
<proteinExistence type="predicted"/>
<comment type="caution">
    <text evidence="1">The sequence shown here is derived from an EMBL/GenBank/DDBJ whole genome shotgun (WGS) entry which is preliminary data.</text>
</comment>
<accession>A0AAD3XJ52</accession>
<name>A0AAD3XJ52_NEPGR</name>
<evidence type="ECO:0000313" key="1">
    <source>
        <dbReference type="EMBL" id="GMH06507.1"/>
    </source>
</evidence>
<dbReference type="Proteomes" id="UP001279734">
    <property type="component" value="Unassembled WGS sequence"/>
</dbReference>
<organism evidence="1 2">
    <name type="scientific">Nepenthes gracilis</name>
    <name type="common">Slender pitcher plant</name>
    <dbReference type="NCBI Taxonomy" id="150966"/>
    <lineage>
        <taxon>Eukaryota</taxon>
        <taxon>Viridiplantae</taxon>
        <taxon>Streptophyta</taxon>
        <taxon>Embryophyta</taxon>
        <taxon>Tracheophyta</taxon>
        <taxon>Spermatophyta</taxon>
        <taxon>Magnoliopsida</taxon>
        <taxon>eudicotyledons</taxon>
        <taxon>Gunneridae</taxon>
        <taxon>Pentapetalae</taxon>
        <taxon>Caryophyllales</taxon>
        <taxon>Nepenthaceae</taxon>
        <taxon>Nepenthes</taxon>
    </lineage>
</organism>
<sequence>MHRSSLIGLKFMMAFEGSGMSRGQHLLANSQIVDSIVRKSKLLQAAHKIVVVAVDKRMVEIFQGQVAEQGYQERLIVRETVVCSPRGLSEI</sequence>
<dbReference type="EMBL" id="BSYO01000006">
    <property type="protein sequence ID" value="GMH06507.1"/>
    <property type="molecule type" value="Genomic_DNA"/>
</dbReference>
<evidence type="ECO:0000313" key="2">
    <source>
        <dbReference type="Proteomes" id="UP001279734"/>
    </source>
</evidence>
<dbReference type="AlphaFoldDB" id="A0AAD3XJ52"/>